<proteinExistence type="predicted"/>
<evidence type="ECO:0000256" key="1">
    <source>
        <dbReference type="SAM" id="MobiDB-lite"/>
    </source>
</evidence>
<dbReference type="AlphaFoldDB" id="A6JDN7"/>
<evidence type="ECO:0000313" key="3">
    <source>
        <dbReference type="Proteomes" id="UP000234681"/>
    </source>
</evidence>
<dbReference type="EMBL" id="CH473982">
    <property type="protein sequence ID" value="EDL81430.1"/>
    <property type="molecule type" value="Genomic_DNA"/>
</dbReference>
<evidence type="ECO:0000313" key="2">
    <source>
        <dbReference type="EMBL" id="EDL81430.1"/>
    </source>
</evidence>
<dbReference type="Proteomes" id="UP000234681">
    <property type="component" value="Chromosome 6"/>
</dbReference>
<sequence>MNAITIGQTNAEIVDFLPPPQSPERLPHPRTCLGL</sequence>
<reference evidence="3" key="1">
    <citation type="submission" date="2005-09" db="EMBL/GenBank/DDBJ databases">
        <authorList>
            <person name="Mural R.J."/>
            <person name="Li P.W."/>
            <person name="Adams M.D."/>
            <person name="Amanatides P.G."/>
            <person name="Baden-Tillson H."/>
            <person name="Barnstead M."/>
            <person name="Chin S.H."/>
            <person name="Dew I."/>
            <person name="Evans C.A."/>
            <person name="Ferriera S."/>
            <person name="Flanigan M."/>
            <person name="Fosler C."/>
            <person name="Glodek A."/>
            <person name="Gu Z."/>
            <person name="Holt R.A."/>
            <person name="Jennings D."/>
            <person name="Kraft C.L."/>
            <person name="Lu F."/>
            <person name="Nguyen T."/>
            <person name="Nusskern D.R."/>
            <person name="Pfannkoch C.M."/>
            <person name="Sitter C."/>
            <person name="Sutton G.G."/>
            <person name="Venter J.C."/>
            <person name="Wang Z."/>
            <person name="Woodage T."/>
            <person name="Zheng X.H."/>
            <person name="Zhong F."/>
        </authorList>
    </citation>
    <scope>NUCLEOTIDE SEQUENCE [LARGE SCALE GENOMIC DNA]</scope>
    <source>
        <strain>BN</strain>
        <strain evidence="3">Sprague-Dawley</strain>
    </source>
</reference>
<name>A6JDN7_RAT</name>
<organism evidence="2 3">
    <name type="scientific">Rattus norvegicus</name>
    <name type="common">Rat</name>
    <dbReference type="NCBI Taxonomy" id="10116"/>
    <lineage>
        <taxon>Eukaryota</taxon>
        <taxon>Metazoa</taxon>
        <taxon>Chordata</taxon>
        <taxon>Craniata</taxon>
        <taxon>Vertebrata</taxon>
        <taxon>Euteleostomi</taxon>
        <taxon>Mammalia</taxon>
        <taxon>Eutheria</taxon>
        <taxon>Euarchontoglires</taxon>
        <taxon>Glires</taxon>
        <taxon>Rodentia</taxon>
        <taxon>Myomorpha</taxon>
        <taxon>Muroidea</taxon>
        <taxon>Muridae</taxon>
        <taxon>Murinae</taxon>
        <taxon>Rattus</taxon>
    </lineage>
</organism>
<accession>A6JDN7</accession>
<protein>
    <submittedName>
        <fullName evidence="2">Similar to mKIAA0227 protein (Predicted), isoform CRA_a</fullName>
    </submittedName>
</protein>
<gene>
    <name evidence="2" type="primary">RGD1565985_predicted</name>
    <name evidence="2" type="ORF">rCG_20649</name>
</gene>
<feature type="region of interest" description="Disordered" evidence="1">
    <location>
        <begin position="14"/>
        <end position="35"/>
    </location>
</feature>